<keyword evidence="2" id="KW-1185">Reference proteome</keyword>
<dbReference type="GeneID" id="80018955"/>
<dbReference type="RefSeq" id="YP_010754371.1">
    <property type="nucleotide sequence ID" value="NC_073459.1"/>
</dbReference>
<name>A0A9E7NJ19_9CAUD</name>
<organism evidence="1 2">
    <name type="scientific">Gordonia phage Finkle</name>
    <dbReference type="NCBI Taxonomy" id="2926099"/>
    <lineage>
        <taxon>Viruses</taxon>
        <taxon>Duplodnaviria</taxon>
        <taxon>Heunggongvirae</taxon>
        <taxon>Uroviricota</taxon>
        <taxon>Caudoviricetes</taxon>
        <taxon>Finkelvirus</taxon>
        <taxon>Finkelvirus finkel</taxon>
    </lineage>
</organism>
<gene>
    <name evidence="1" type="primary">58</name>
    <name evidence="1" type="ORF">SEA_FINKLE_58</name>
</gene>
<reference evidence="1" key="1">
    <citation type="submission" date="2022-05" db="EMBL/GenBank/DDBJ databases">
        <authorList>
            <person name="Ashby S."/>
            <person name="Bressette G."/>
            <person name="Brown S."/>
            <person name="Charles S."/>
            <person name="Neely M.N."/>
            <person name="Molloy S.D."/>
            <person name="Garlena R.A."/>
            <person name="Russell D.A."/>
            <person name="Jacobs-Sera D."/>
            <person name="Hatfull G.F."/>
        </authorList>
    </citation>
    <scope>NUCLEOTIDE SEQUENCE</scope>
</reference>
<sequence length="161" mass="17251">MTDQNKLRRLAVLNVLHARIGREIAAAKASLGEIIGRGSMTAFATPGDPNSEVIGVLSMSKPRQPKPRIVDEQAAMLWLLDEFGDQPGLVEARLTEQGKKSALAAHAAGREVPGIETPPPGNPVVSFRQTPEGEAAIEAMYQRGELHIADVIAIEAPEETK</sequence>
<dbReference type="Proteomes" id="UP001060355">
    <property type="component" value="Segment"/>
</dbReference>
<evidence type="ECO:0000313" key="2">
    <source>
        <dbReference type="Proteomes" id="UP001060355"/>
    </source>
</evidence>
<dbReference type="KEGG" id="vg:80018955"/>
<dbReference type="EMBL" id="ON456347">
    <property type="protein sequence ID" value="UTN92972.1"/>
    <property type="molecule type" value="Genomic_DNA"/>
</dbReference>
<accession>A0A9E7NJ19</accession>
<evidence type="ECO:0000313" key="1">
    <source>
        <dbReference type="EMBL" id="UTN92972.1"/>
    </source>
</evidence>
<protein>
    <submittedName>
        <fullName evidence="1">Uncharacterized protein</fullName>
    </submittedName>
</protein>
<proteinExistence type="predicted"/>